<feature type="compositionally biased region" description="Low complexity" evidence="1">
    <location>
        <begin position="68"/>
        <end position="85"/>
    </location>
</feature>
<keyword evidence="3" id="KW-1185">Reference proteome</keyword>
<accession>A0A165IMP3</accession>
<feature type="compositionally biased region" description="Low complexity" evidence="1">
    <location>
        <begin position="133"/>
        <end position="144"/>
    </location>
</feature>
<name>A0A165IMP3_EXIGL</name>
<sequence length="300" mass="31614">MSSQRTDPPMTRASGSQADRDIASQQPIYVSRTRSEARFLGESNLADDVSSLPPLPESVTTDSQDGLVPIPVTPRTARRVPTTRPSEPASSSTAHPLPPAVQLPLPAVEMPGPQIVAPEDPVPVAIAQDMDDASASLRRSSPPATKGDEDSSSSPRAAHPLRMEGDTHSGDSSRESDAHPTVAPRSAEREVPRDDTAGRQRLGHAAHPSMPRPSAPSAPAVHVDTVPASMSSQSTPVTLTGWDLVNMFAARRSTSQPRMAAPLPVPPTPQATAPLVELLLSVDRVKLDALATLAQGIKRT</sequence>
<feature type="compositionally biased region" description="Basic and acidic residues" evidence="1">
    <location>
        <begin position="161"/>
        <end position="178"/>
    </location>
</feature>
<protein>
    <submittedName>
        <fullName evidence="2">Uncharacterized protein</fullName>
    </submittedName>
</protein>
<feature type="compositionally biased region" description="Polar residues" evidence="1">
    <location>
        <begin position="13"/>
        <end position="28"/>
    </location>
</feature>
<reference evidence="2 3" key="1">
    <citation type="journal article" date="2016" name="Mol. Biol. Evol.">
        <title>Comparative Genomics of Early-Diverging Mushroom-Forming Fungi Provides Insights into the Origins of Lignocellulose Decay Capabilities.</title>
        <authorList>
            <person name="Nagy L.G."/>
            <person name="Riley R."/>
            <person name="Tritt A."/>
            <person name="Adam C."/>
            <person name="Daum C."/>
            <person name="Floudas D."/>
            <person name="Sun H."/>
            <person name="Yadav J.S."/>
            <person name="Pangilinan J."/>
            <person name="Larsson K.H."/>
            <person name="Matsuura K."/>
            <person name="Barry K."/>
            <person name="Labutti K."/>
            <person name="Kuo R."/>
            <person name="Ohm R.A."/>
            <person name="Bhattacharya S.S."/>
            <person name="Shirouzu T."/>
            <person name="Yoshinaga Y."/>
            <person name="Martin F.M."/>
            <person name="Grigoriev I.V."/>
            <person name="Hibbett D.S."/>
        </authorList>
    </citation>
    <scope>NUCLEOTIDE SEQUENCE [LARGE SCALE GENOMIC DNA]</scope>
    <source>
        <strain evidence="2 3">HHB12029</strain>
    </source>
</reference>
<evidence type="ECO:0000313" key="2">
    <source>
        <dbReference type="EMBL" id="KZV93614.1"/>
    </source>
</evidence>
<gene>
    <name evidence="2" type="ORF">EXIGLDRAFT_767924</name>
</gene>
<evidence type="ECO:0000313" key="3">
    <source>
        <dbReference type="Proteomes" id="UP000077266"/>
    </source>
</evidence>
<dbReference type="InParanoid" id="A0A165IMP3"/>
<evidence type="ECO:0000256" key="1">
    <source>
        <dbReference type="SAM" id="MobiDB-lite"/>
    </source>
</evidence>
<feature type="region of interest" description="Disordered" evidence="1">
    <location>
        <begin position="1"/>
        <end position="234"/>
    </location>
</feature>
<organism evidence="2 3">
    <name type="scientific">Exidia glandulosa HHB12029</name>
    <dbReference type="NCBI Taxonomy" id="1314781"/>
    <lineage>
        <taxon>Eukaryota</taxon>
        <taxon>Fungi</taxon>
        <taxon>Dikarya</taxon>
        <taxon>Basidiomycota</taxon>
        <taxon>Agaricomycotina</taxon>
        <taxon>Agaricomycetes</taxon>
        <taxon>Auriculariales</taxon>
        <taxon>Exidiaceae</taxon>
        <taxon>Exidia</taxon>
    </lineage>
</organism>
<dbReference type="Proteomes" id="UP000077266">
    <property type="component" value="Unassembled WGS sequence"/>
</dbReference>
<feature type="compositionally biased region" description="Basic and acidic residues" evidence="1">
    <location>
        <begin position="186"/>
        <end position="198"/>
    </location>
</feature>
<proteinExistence type="predicted"/>
<dbReference type="AlphaFoldDB" id="A0A165IMP3"/>
<dbReference type="EMBL" id="KV425987">
    <property type="protein sequence ID" value="KZV93614.1"/>
    <property type="molecule type" value="Genomic_DNA"/>
</dbReference>